<proteinExistence type="predicted"/>
<keyword evidence="4" id="KW-0804">Transcription</keyword>
<comment type="caution">
    <text evidence="7">The sequence shown here is derived from an EMBL/GenBank/DDBJ whole genome shotgun (WGS) entry which is preliminary data.</text>
</comment>
<dbReference type="InterPro" id="IPR009057">
    <property type="entry name" value="Homeodomain-like_sf"/>
</dbReference>
<dbReference type="Gene3D" id="1.10.357.10">
    <property type="entry name" value="Tetracycline Repressor, domain 2"/>
    <property type="match status" value="1"/>
</dbReference>
<keyword evidence="1" id="KW-0678">Repressor</keyword>
<evidence type="ECO:0000313" key="8">
    <source>
        <dbReference type="Proteomes" id="UP001501676"/>
    </source>
</evidence>
<name>A0ABP6T7L9_9ACTN</name>
<gene>
    <name evidence="7" type="primary">tetR(A)</name>
    <name evidence="7" type="ORF">GCM10020369_60300</name>
</gene>
<dbReference type="Proteomes" id="UP001501676">
    <property type="component" value="Unassembled WGS sequence"/>
</dbReference>
<dbReference type="PRINTS" id="PR00455">
    <property type="entry name" value="HTHTETR"/>
</dbReference>
<dbReference type="RefSeq" id="WP_345731628.1">
    <property type="nucleotide sequence ID" value="NZ_BAAAYN010000043.1"/>
</dbReference>
<sequence>MALDRETLVRTALRLIDEGGLESLTLRKLAAELGVQAPALYWHFRNKRELLDAVATQLGEEQRTTVGTTPAAGQPWSEWLEERMLDARRGMLAHRDSALIMAGNRPTPDSLPGAEAQLSMLTGLGLSVGDALLFTLASGYFLIGGVLERQLSETREPTETEDEAFRLMQDADRYPTLAAAVAELIKDGSPVGGGAEADEARPGPVAADGPGALDDAVFRFGLGLMIDGLRARLANGGEEPVR</sequence>
<dbReference type="PROSITE" id="PS01081">
    <property type="entry name" value="HTH_TETR_1"/>
    <property type="match status" value="1"/>
</dbReference>
<evidence type="ECO:0000256" key="5">
    <source>
        <dbReference type="PROSITE-ProRule" id="PRU00335"/>
    </source>
</evidence>
<dbReference type="PRINTS" id="PR00400">
    <property type="entry name" value="TETREPRESSOR"/>
</dbReference>
<dbReference type="SUPFAM" id="SSF46689">
    <property type="entry name" value="Homeodomain-like"/>
    <property type="match status" value="1"/>
</dbReference>
<feature type="domain" description="HTH tetR-type" evidence="6">
    <location>
        <begin position="2"/>
        <end position="62"/>
    </location>
</feature>
<dbReference type="InterPro" id="IPR050109">
    <property type="entry name" value="HTH-type_TetR-like_transc_reg"/>
</dbReference>
<evidence type="ECO:0000256" key="2">
    <source>
        <dbReference type="ARBA" id="ARBA00023015"/>
    </source>
</evidence>
<dbReference type="Pfam" id="PF02909">
    <property type="entry name" value="TetR_C_1"/>
    <property type="match status" value="1"/>
</dbReference>
<dbReference type="Pfam" id="PF00440">
    <property type="entry name" value="TetR_N"/>
    <property type="match status" value="1"/>
</dbReference>
<dbReference type="PANTHER" id="PTHR30055:SF151">
    <property type="entry name" value="TRANSCRIPTIONAL REGULATORY PROTEIN"/>
    <property type="match status" value="1"/>
</dbReference>
<dbReference type="PROSITE" id="PS50977">
    <property type="entry name" value="HTH_TETR_2"/>
    <property type="match status" value="1"/>
</dbReference>
<accession>A0ABP6T7L9</accession>
<evidence type="ECO:0000256" key="4">
    <source>
        <dbReference type="ARBA" id="ARBA00023163"/>
    </source>
</evidence>
<keyword evidence="8" id="KW-1185">Reference proteome</keyword>
<organism evidence="7 8">
    <name type="scientific">Cryptosporangium minutisporangium</name>
    <dbReference type="NCBI Taxonomy" id="113569"/>
    <lineage>
        <taxon>Bacteria</taxon>
        <taxon>Bacillati</taxon>
        <taxon>Actinomycetota</taxon>
        <taxon>Actinomycetes</taxon>
        <taxon>Cryptosporangiales</taxon>
        <taxon>Cryptosporangiaceae</taxon>
        <taxon>Cryptosporangium</taxon>
    </lineage>
</organism>
<dbReference type="InterPro" id="IPR004111">
    <property type="entry name" value="Repressor_TetR_C"/>
</dbReference>
<dbReference type="PANTHER" id="PTHR30055">
    <property type="entry name" value="HTH-TYPE TRANSCRIPTIONAL REGULATOR RUTR"/>
    <property type="match status" value="1"/>
</dbReference>
<dbReference type="InterPro" id="IPR001647">
    <property type="entry name" value="HTH_TetR"/>
</dbReference>
<evidence type="ECO:0000256" key="3">
    <source>
        <dbReference type="ARBA" id="ARBA00023125"/>
    </source>
</evidence>
<dbReference type="InterPro" id="IPR023772">
    <property type="entry name" value="DNA-bd_HTH_TetR-type_CS"/>
</dbReference>
<reference evidence="8" key="1">
    <citation type="journal article" date="2019" name="Int. J. Syst. Evol. Microbiol.">
        <title>The Global Catalogue of Microorganisms (GCM) 10K type strain sequencing project: providing services to taxonomists for standard genome sequencing and annotation.</title>
        <authorList>
            <consortium name="The Broad Institute Genomics Platform"/>
            <consortium name="The Broad Institute Genome Sequencing Center for Infectious Disease"/>
            <person name="Wu L."/>
            <person name="Ma J."/>
        </authorList>
    </citation>
    <scope>NUCLEOTIDE SEQUENCE [LARGE SCALE GENOMIC DNA]</scope>
    <source>
        <strain evidence="8">JCM 9458</strain>
    </source>
</reference>
<dbReference type="EMBL" id="BAAAYN010000043">
    <property type="protein sequence ID" value="GAA3393701.1"/>
    <property type="molecule type" value="Genomic_DNA"/>
</dbReference>
<feature type="DNA-binding region" description="H-T-H motif" evidence="5">
    <location>
        <begin position="25"/>
        <end position="44"/>
    </location>
</feature>
<dbReference type="Gene3D" id="1.10.10.60">
    <property type="entry name" value="Homeodomain-like"/>
    <property type="match status" value="1"/>
</dbReference>
<evidence type="ECO:0000259" key="6">
    <source>
        <dbReference type="PROSITE" id="PS50977"/>
    </source>
</evidence>
<dbReference type="InterPro" id="IPR003012">
    <property type="entry name" value="Tet_transcr_reg_TetR"/>
</dbReference>
<dbReference type="InterPro" id="IPR036271">
    <property type="entry name" value="Tet_transcr_reg_TetR-rel_C_sf"/>
</dbReference>
<keyword evidence="2" id="KW-0805">Transcription regulation</keyword>
<evidence type="ECO:0000313" key="7">
    <source>
        <dbReference type="EMBL" id="GAA3393701.1"/>
    </source>
</evidence>
<dbReference type="SUPFAM" id="SSF48498">
    <property type="entry name" value="Tetracyclin repressor-like, C-terminal domain"/>
    <property type="match status" value="1"/>
</dbReference>
<evidence type="ECO:0000256" key="1">
    <source>
        <dbReference type="ARBA" id="ARBA00022491"/>
    </source>
</evidence>
<keyword evidence="3 5" id="KW-0238">DNA-binding</keyword>
<protein>
    <submittedName>
        <fullName evidence="7">Tetracycline resistance transcriptional repressor TetR(A)</fullName>
    </submittedName>
</protein>